<feature type="signal peptide" evidence="1">
    <location>
        <begin position="1"/>
        <end position="20"/>
    </location>
</feature>
<protein>
    <recommendedName>
        <fullName evidence="4">Solute-binding protein family 3/N-terminal domain-containing protein</fullName>
    </recommendedName>
</protein>
<evidence type="ECO:0008006" key="4">
    <source>
        <dbReference type="Google" id="ProtNLM"/>
    </source>
</evidence>
<name>A0AAE9XR86_9PROT</name>
<dbReference type="EMBL" id="CP116805">
    <property type="protein sequence ID" value="WCL53661.1"/>
    <property type="molecule type" value="Genomic_DNA"/>
</dbReference>
<organism evidence="2 3">
    <name type="scientific">Gimibacter soli</name>
    <dbReference type="NCBI Taxonomy" id="3024400"/>
    <lineage>
        <taxon>Bacteria</taxon>
        <taxon>Pseudomonadati</taxon>
        <taxon>Pseudomonadota</taxon>
        <taxon>Alphaproteobacteria</taxon>
        <taxon>Kordiimonadales</taxon>
        <taxon>Temperatibacteraceae</taxon>
        <taxon>Gimibacter</taxon>
    </lineage>
</organism>
<dbReference type="SUPFAM" id="SSF53850">
    <property type="entry name" value="Periplasmic binding protein-like II"/>
    <property type="match status" value="1"/>
</dbReference>
<evidence type="ECO:0000256" key="1">
    <source>
        <dbReference type="SAM" id="SignalP"/>
    </source>
</evidence>
<gene>
    <name evidence="2" type="ORF">PH603_14065</name>
</gene>
<feature type="chain" id="PRO_5042188513" description="Solute-binding protein family 3/N-terminal domain-containing protein" evidence="1">
    <location>
        <begin position="21"/>
        <end position="253"/>
    </location>
</feature>
<keyword evidence="3" id="KW-1185">Reference proteome</keyword>
<sequence>MSKAWGSLVSLVFLSAQILAADDRPAINVTYYDYPPTMKIVDGRPAGPYVDQIVRVAETAGLTIHWLLTTINTETKMLDQGVRQICTTGRLHNEDRASRWLYVPYEWDWLPGDIIIAQPDKATAVAEHAHILDLLHDRSLHPMMVGGSTFGNVIDKAIKYRDHWIANDVGSEIQVIKLLAAGRADYTVIAFDQWEEALAADQSLSFLSALKIDGVLPPAPIYLTCSKATDPMVITKLGEAMGKLGYKYRPDIH</sequence>
<proteinExistence type="predicted"/>
<dbReference type="AlphaFoldDB" id="A0AAE9XR86"/>
<accession>A0AAE9XR86</accession>
<reference evidence="2" key="1">
    <citation type="submission" date="2023-01" db="EMBL/GenBank/DDBJ databases">
        <title>The genome sequence of Kordiimonadaceae bacterium 6D33.</title>
        <authorList>
            <person name="Liu Y."/>
        </authorList>
    </citation>
    <scope>NUCLEOTIDE SEQUENCE</scope>
    <source>
        <strain evidence="2">6D33</strain>
    </source>
</reference>
<evidence type="ECO:0000313" key="2">
    <source>
        <dbReference type="EMBL" id="WCL53661.1"/>
    </source>
</evidence>
<dbReference type="KEGG" id="gso:PH603_14065"/>
<keyword evidence="1" id="KW-0732">Signal</keyword>
<evidence type="ECO:0000313" key="3">
    <source>
        <dbReference type="Proteomes" id="UP001217500"/>
    </source>
</evidence>
<dbReference type="RefSeq" id="WP_289503176.1">
    <property type="nucleotide sequence ID" value="NZ_CP116805.1"/>
</dbReference>
<dbReference type="Proteomes" id="UP001217500">
    <property type="component" value="Chromosome"/>
</dbReference>